<evidence type="ECO:0000256" key="4">
    <source>
        <dbReference type="ARBA" id="ARBA00022989"/>
    </source>
</evidence>
<keyword evidence="3 6" id="KW-0812">Transmembrane</keyword>
<feature type="domain" description="RDD" evidence="7">
    <location>
        <begin position="80"/>
        <end position="204"/>
    </location>
</feature>
<feature type="transmembrane region" description="Helical" evidence="6">
    <location>
        <begin position="226"/>
        <end position="248"/>
    </location>
</feature>
<dbReference type="InterPro" id="IPR010432">
    <property type="entry name" value="RDD"/>
</dbReference>
<feature type="transmembrane region" description="Helical" evidence="6">
    <location>
        <begin position="93"/>
        <end position="120"/>
    </location>
</feature>
<evidence type="ECO:0000259" key="8">
    <source>
        <dbReference type="Pfam" id="PF14237"/>
    </source>
</evidence>
<organism evidence="9 10">
    <name type="scientific">Microbulbifer marinus</name>
    <dbReference type="NCBI Taxonomy" id="658218"/>
    <lineage>
        <taxon>Bacteria</taxon>
        <taxon>Pseudomonadati</taxon>
        <taxon>Pseudomonadota</taxon>
        <taxon>Gammaproteobacteria</taxon>
        <taxon>Cellvibrionales</taxon>
        <taxon>Microbulbiferaceae</taxon>
        <taxon>Microbulbifer</taxon>
    </lineage>
</organism>
<dbReference type="Proteomes" id="UP000198658">
    <property type="component" value="Unassembled WGS sequence"/>
</dbReference>
<evidence type="ECO:0000313" key="10">
    <source>
        <dbReference type="Proteomes" id="UP000198658"/>
    </source>
</evidence>
<protein>
    <submittedName>
        <fullName evidence="9">Uncharacterized membrane protein YckC, RDD family</fullName>
    </submittedName>
</protein>
<dbReference type="InterPro" id="IPR025640">
    <property type="entry name" value="GYF_2"/>
</dbReference>
<dbReference type="InterPro" id="IPR051791">
    <property type="entry name" value="Pra-immunoreactive"/>
</dbReference>
<evidence type="ECO:0000313" key="9">
    <source>
        <dbReference type="EMBL" id="SEA16521.1"/>
    </source>
</evidence>
<accession>A0A1H3YZD6</accession>
<gene>
    <name evidence="9" type="ORF">SAMN05216562_2063</name>
</gene>
<evidence type="ECO:0000256" key="3">
    <source>
        <dbReference type="ARBA" id="ARBA00022692"/>
    </source>
</evidence>
<dbReference type="PANTHER" id="PTHR36115">
    <property type="entry name" value="PROLINE-RICH ANTIGEN HOMOLOG-RELATED"/>
    <property type="match status" value="1"/>
</dbReference>
<feature type="transmembrane region" description="Helical" evidence="6">
    <location>
        <begin position="126"/>
        <end position="147"/>
    </location>
</feature>
<name>A0A1H3YZD6_9GAMM</name>
<dbReference type="AlphaFoldDB" id="A0A1H3YZD6"/>
<feature type="domain" description="GYF" evidence="8">
    <location>
        <begin position="5"/>
        <end position="54"/>
    </location>
</feature>
<dbReference type="PANTHER" id="PTHR36115:SF6">
    <property type="entry name" value="PROLINE-RICH ANTIGEN HOMOLOG"/>
    <property type="match status" value="1"/>
</dbReference>
<sequence>MNEKWWYAVGRERKGPFSSEELRGLIEDGTLTSRSLVWKKGFDGWLSITQVSELSDAIDTVPPALPIDTPREANIELPMAGPWRRFFARLIDFWALGLVTAYIVGVAGSYISAEFALWIMQPGSDYLFGWLIVPLILLTEALVYAIFGTTLGKSLLGVKVISVAGYKASPSQYARRLIGVYWSGIGTGFPLVNLFTMAHQNGRLSRGRSASYDEGEFNVKASKLGFFRVPITFLVMAGLFSVIVMLNVSSEQDKRAAQSGFTWTNEVTGKTVSIPSGWIHDSQTNGDDQPIDIFSNTETGVFVIFAVEELAPGFSLVDYATMWANATAGSMKLDVPGTSLEMQGYSARRITGHLVSEESQKLDAVVVRRGRQVWRVVLLGAPGRVPISENSVTLREVLFSSI</sequence>
<keyword evidence="2" id="KW-1003">Cell membrane</keyword>
<evidence type="ECO:0000256" key="6">
    <source>
        <dbReference type="SAM" id="Phobius"/>
    </source>
</evidence>
<dbReference type="RefSeq" id="WP_091387886.1">
    <property type="nucleotide sequence ID" value="NZ_FNQO01000002.1"/>
</dbReference>
<keyword evidence="4 6" id="KW-1133">Transmembrane helix</keyword>
<evidence type="ECO:0000256" key="5">
    <source>
        <dbReference type="ARBA" id="ARBA00023136"/>
    </source>
</evidence>
<dbReference type="STRING" id="658218.SAMN05216562_2063"/>
<reference evidence="10" key="1">
    <citation type="submission" date="2016-10" db="EMBL/GenBank/DDBJ databases">
        <authorList>
            <person name="Varghese N."/>
            <person name="Submissions S."/>
        </authorList>
    </citation>
    <scope>NUCLEOTIDE SEQUENCE [LARGE SCALE GENOMIC DNA]</scope>
    <source>
        <strain evidence="10">CGMCC 1.10657</strain>
    </source>
</reference>
<keyword evidence="5 6" id="KW-0472">Membrane</keyword>
<keyword evidence="10" id="KW-1185">Reference proteome</keyword>
<dbReference type="EMBL" id="FNQO01000002">
    <property type="protein sequence ID" value="SEA16521.1"/>
    <property type="molecule type" value="Genomic_DNA"/>
</dbReference>
<dbReference type="GO" id="GO:0005886">
    <property type="term" value="C:plasma membrane"/>
    <property type="evidence" value="ECO:0007669"/>
    <property type="project" value="UniProtKB-SubCell"/>
</dbReference>
<dbReference type="OrthoDB" id="9779889at2"/>
<evidence type="ECO:0000256" key="1">
    <source>
        <dbReference type="ARBA" id="ARBA00004651"/>
    </source>
</evidence>
<feature type="transmembrane region" description="Helical" evidence="6">
    <location>
        <begin position="177"/>
        <end position="198"/>
    </location>
</feature>
<proteinExistence type="predicted"/>
<evidence type="ECO:0000259" key="7">
    <source>
        <dbReference type="Pfam" id="PF06271"/>
    </source>
</evidence>
<comment type="subcellular location">
    <subcellularLocation>
        <location evidence="1">Cell membrane</location>
        <topology evidence="1">Multi-pass membrane protein</topology>
    </subcellularLocation>
</comment>
<dbReference type="Pfam" id="PF06271">
    <property type="entry name" value="RDD"/>
    <property type="match status" value="1"/>
</dbReference>
<evidence type="ECO:0000256" key="2">
    <source>
        <dbReference type="ARBA" id="ARBA00022475"/>
    </source>
</evidence>
<dbReference type="Pfam" id="PF14237">
    <property type="entry name" value="GYF_2"/>
    <property type="match status" value="1"/>
</dbReference>